<name>A0A1E7DTW3_9BACI</name>
<dbReference type="AlphaFoldDB" id="A0A1E7DTW3"/>
<evidence type="ECO:0000313" key="1">
    <source>
        <dbReference type="EMBL" id="OES46520.1"/>
    </source>
</evidence>
<proteinExistence type="predicted"/>
<comment type="caution">
    <text evidence="1">The sequence shown here is derived from an EMBL/GenBank/DDBJ whole genome shotgun (WGS) entry which is preliminary data.</text>
</comment>
<gene>
    <name evidence="1" type="ORF">BA724_00210</name>
</gene>
<keyword evidence="2" id="KW-1185">Reference proteome</keyword>
<sequence>MPGAEIMIRRIVYSLPETKYLRVWGLRIPWGVNWVDHRVGIYAGFDYPSVTPENQALIYECASLAGLAAVAPLAKAVAACQSGVECPDAIADGLPAADSILRETFFKCIESSGLPNDVKKRVDIGIYIRDE</sequence>
<reference evidence="1 2" key="1">
    <citation type="submission" date="2016-06" db="EMBL/GenBank/DDBJ databases">
        <title>Domibacillus iocasae genome sequencing.</title>
        <authorList>
            <person name="Verma A."/>
            <person name="Pal Y."/>
            <person name="Ojha A.K."/>
            <person name="Krishnamurthi S."/>
        </authorList>
    </citation>
    <scope>NUCLEOTIDE SEQUENCE [LARGE SCALE GENOMIC DNA]</scope>
    <source>
        <strain evidence="1 2">DSM 29979</strain>
    </source>
</reference>
<dbReference type="OrthoDB" id="9829722at2"/>
<accession>A0A1E7DTW3</accession>
<dbReference type="Proteomes" id="UP000095658">
    <property type="component" value="Unassembled WGS sequence"/>
</dbReference>
<dbReference type="EMBL" id="MAMP01000001">
    <property type="protein sequence ID" value="OES46520.1"/>
    <property type="molecule type" value="Genomic_DNA"/>
</dbReference>
<protein>
    <submittedName>
        <fullName evidence="1">Uncharacterized protein</fullName>
    </submittedName>
</protein>
<evidence type="ECO:0000313" key="2">
    <source>
        <dbReference type="Proteomes" id="UP000095658"/>
    </source>
</evidence>
<organism evidence="1 2">
    <name type="scientific">Domibacillus iocasae</name>
    <dbReference type="NCBI Taxonomy" id="1714016"/>
    <lineage>
        <taxon>Bacteria</taxon>
        <taxon>Bacillati</taxon>
        <taxon>Bacillota</taxon>
        <taxon>Bacilli</taxon>
        <taxon>Bacillales</taxon>
        <taxon>Bacillaceae</taxon>
        <taxon>Domibacillus</taxon>
    </lineage>
</organism>
<dbReference type="RefSeq" id="WP_069936685.1">
    <property type="nucleotide sequence ID" value="NZ_MAMP01000001.1"/>
</dbReference>